<dbReference type="NCBIfam" id="TIGR01901">
    <property type="entry name" value="adhes_NPXG"/>
    <property type="match status" value="1"/>
</dbReference>
<dbReference type="InterPro" id="IPR008638">
    <property type="entry name" value="FhaB/CdiA-like_TPS"/>
</dbReference>
<evidence type="ECO:0000313" key="5">
    <source>
        <dbReference type="Proteomes" id="UP000031549"/>
    </source>
</evidence>
<feature type="domain" description="Filamentous haemagglutinin FhaB/tRNA nuclease CdiA-like TPS" evidence="3">
    <location>
        <begin position="37"/>
        <end position="150"/>
    </location>
</feature>
<proteinExistence type="predicted"/>
<comment type="caution">
    <text evidence="4">The sequence shown here is derived from an EMBL/GenBank/DDBJ whole genome shotgun (WGS) entry which is preliminary data.</text>
</comment>
<feature type="region of interest" description="Disordered" evidence="1">
    <location>
        <begin position="771"/>
        <end position="790"/>
    </location>
</feature>
<dbReference type="Pfam" id="PF05860">
    <property type="entry name" value="TPS"/>
    <property type="match status" value="1"/>
</dbReference>
<dbReference type="Gene3D" id="2.160.20.10">
    <property type="entry name" value="Single-stranded right-handed beta-helix, Pectin lyase-like"/>
    <property type="match status" value="2"/>
</dbReference>
<dbReference type="RefSeq" id="WP_039738037.1">
    <property type="nucleotide sequence ID" value="NZ_JTCM02000044.1"/>
</dbReference>
<evidence type="ECO:0000259" key="3">
    <source>
        <dbReference type="SMART" id="SM00912"/>
    </source>
</evidence>
<keyword evidence="2" id="KW-0732">Signal</keyword>
<name>A0A846HCB0_9CYAN</name>
<gene>
    <name evidence="4" type="ORF">PI95_018835</name>
</gene>
<dbReference type="InterPro" id="IPR011050">
    <property type="entry name" value="Pectin_lyase_fold/virulence"/>
</dbReference>
<sequence>MFGLGITRLCRVLLGIAIAAVSQTLAVSVNYANAQITPDGTLPNNSNISNIGSTFNITGGTQAGSNLFHSFGQFSVPTGGTAFFNNAVDIQNIIGRVTGGSISNIDGLIRANGTANLFFLNPSGIVFGKNASLNVGGSFLASTASSLKFADGFEFSATARQSTPLLTISVPIGLQFGANPGSIQNQSVATNSNGESVGLQVEPGKTLALVGGEVRLDGGLLQAANGRVELAGVAAWGTVNFQVNNNNLSLSFPVDIPRADVSLLNAAKVDVTGNGAGSVGITARSIDILGSSKISAGLNKEAGIASVPGNITLNATGVVTINQLSRITNISAEGTTGNAGNISIQAGDIFVDNRASVPDGNEIFAALDTSSNGQGRAGNVSLSATSEITLIGQDANIQDKVISTYGSQGLGGGDISLSAAGSILLSNAYLLAGGGKANGGNISLLGNNVSITDNSSLITGTGGGNAGNITIKSPGNVSIKRSLVSTNVGSDITVNAGDINISGRSVSVTEGAELTARLSRGSGKAGNISINAVDKVEISGNDPFHKMGGDRAGDFQNTVLTTRTQENAIGNAGNISIQAGEIFVDSRASVPDGKERPTTLDTQSSGQGRGGNVSLSATGKITLIGQDANVLDRVIYTYNEQGLGGGDISLSAGDSISLENAYLQAGAGKTNGGSISLFGNNSISIADNSSLISGTGGGIAGNITVKSPGNVSIQNSLLVSAVSGELAGQAKGGDINISGQSVFVTDGSELTAQSSKGGGNSGNININAKDTVQISGKEPTSSPPRQDRSGTYFYTTLTTLSDKDANGTAGNININTDKLRILDGAAIAADTKSDFGGGDIMVNAKVVELFDGGQILTTARSRGNAGNIFLKVGDNIVLSGTNPNYAADKVTFPDKVQADSASSGLFANTEAGSSGNGGSIEINSTILSINNGAGIGINSNGQGSAGGFLNINARDSITLANGFITSGLGSQAIGQGGEINLNAGELSLTNNSEITAQSQGKGNAGNINIDAPNGSVSISDSSRLLTQTSSDTGKGGIITVTTKGFEISNNATLNATTNSASDGGSVIINANTFDLFSGGKLLTTTFGSGNAGNISVNVGDRFSISGAGTDLLANTGAESSGNGGSIEINSKTAVIQDGARVSVDSQGAGIGGNIQIQADSLKLDNRAFLSAETVSTLGGNIEIQSQDLLLLRRNSRISTNAGRGQGGGDGGNITINSPNGFIVAVPQENSDISANAFTGSGGRVNITASGIYGIEPRPRPTELSDITASSESGVQGTIDINTPIVDPNRGLLQLSAGVVNTPRLVSSSCAAFDKKGSEFTVTGRGGLPLSPDDFLSSDVIWTDTRLLSATTAQQSRTSAAKLSIPKVEIVPATGWVFNGKGEVTLISSASDATASVSVPTCAQQ</sequence>
<feature type="compositionally biased region" description="Polar residues" evidence="1">
    <location>
        <begin position="771"/>
        <end position="784"/>
    </location>
</feature>
<dbReference type="EMBL" id="JTCM02000044">
    <property type="protein sequence ID" value="NEU74558.1"/>
    <property type="molecule type" value="Genomic_DNA"/>
</dbReference>
<evidence type="ECO:0000313" key="4">
    <source>
        <dbReference type="EMBL" id="NEU74558.1"/>
    </source>
</evidence>
<organism evidence="4 5">
    <name type="scientific">Hassallia byssoidea VB512170</name>
    <dbReference type="NCBI Taxonomy" id="1304833"/>
    <lineage>
        <taxon>Bacteria</taxon>
        <taxon>Bacillati</taxon>
        <taxon>Cyanobacteriota</taxon>
        <taxon>Cyanophyceae</taxon>
        <taxon>Nostocales</taxon>
        <taxon>Tolypothrichaceae</taxon>
        <taxon>Hassallia</taxon>
    </lineage>
</organism>
<reference evidence="4 5" key="1">
    <citation type="journal article" date="2015" name="Genome Announc.">
        <title>Draft Genome Sequence of Cyanobacterium Hassallia byssoidea Strain VB512170, Isolated from Monuments in India.</title>
        <authorList>
            <person name="Singh D."/>
            <person name="Chandrababunaidu M.M."/>
            <person name="Panda A."/>
            <person name="Sen D."/>
            <person name="Bhattacharyya S."/>
            <person name="Adhikary S.P."/>
            <person name="Tripathy S."/>
        </authorList>
    </citation>
    <scope>NUCLEOTIDE SEQUENCE [LARGE SCALE GENOMIC DNA]</scope>
    <source>
        <strain evidence="4 5">VB512170</strain>
    </source>
</reference>
<dbReference type="InterPro" id="IPR012334">
    <property type="entry name" value="Pectin_lyas_fold"/>
</dbReference>
<feature type="chain" id="PRO_5032779202" evidence="2">
    <location>
        <begin position="35"/>
        <end position="1404"/>
    </location>
</feature>
<accession>A0A846HCB0</accession>
<protein>
    <submittedName>
        <fullName evidence="4">Filamentous hemagglutinin N-terminal domain-containing protein</fullName>
    </submittedName>
</protein>
<dbReference type="SMART" id="SM00912">
    <property type="entry name" value="Haemagg_act"/>
    <property type="match status" value="1"/>
</dbReference>
<feature type="region of interest" description="Disordered" evidence="1">
    <location>
        <begin position="588"/>
        <end position="613"/>
    </location>
</feature>
<evidence type="ECO:0000256" key="1">
    <source>
        <dbReference type="SAM" id="MobiDB-lite"/>
    </source>
</evidence>
<keyword evidence="5" id="KW-1185">Reference proteome</keyword>
<dbReference type="Proteomes" id="UP000031549">
    <property type="component" value="Unassembled WGS sequence"/>
</dbReference>
<feature type="signal peptide" evidence="2">
    <location>
        <begin position="1"/>
        <end position="34"/>
    </location>
</feature>
<evidence type="ECO:0000256" key="2">
    <source>
        <dbReference type="SAM" id="SignalP"/>
    </source>
</evidence>
<dbReference type="SUPFAM" id="SSF51126">
    <property type="entry name" value="Pectin lyase-like"/>
    <property type="match status" value="4"/>
</dbReference>